<dbReference type="InterPro" id="IPR045860">
    <property type="entry name" value="Snake_toxin-like_sf"/>
</dbReference>
<evidence type="ECO:0000313" key="2">
    <source>
        <dbReference type="EMBL" id="CAH1257227.1"/>
    </source>
</evidence>
<dbReference type="OrthoDB" id="10020877at2759"/>
<sequence length="191" mass="19982">MIAYTVVILLIVTMSAILLTPAKALKVNFAFEGLTDALDCLECTSTDETSLCASDPWNGAEISACQEGYSRCMTVRLDLNGNLTISRACATPENCSAPNPCWGVLGSCSVNRQLYCCNTDVCNDHLTRPITDEESPTTSSPTQTLIGGDLAGTTTSLIPSGVTVTGGGTSSIFGGVLSFSLPLVVLFITKP</sequence>
<protein>
    <submittedName>
        <fullName evidence="2">Hypp1798 protein</fullName>
    </submittedName>
</protein>
<dbReference type="AlphaFoldDB" id="A0A8J9ZKP0"/>
<feature type="chain" id="PRO_5035457475" evidence="1">
    <location>
        <begin position="25"/>
        <end position="191"/>
    </location>
</feature>
<keyword evidence="3" id="KW-1185">Reference proteome</keyword>
<feature type="signal peptide" evidence="1">
    <location>
        <begin position="1"/>
        <end position="24"/>
    </location>
</feature>
<keyword evidence="1" id="KW-0732">Signal</keyword>
<name>A0A8J9ZKP0_BRALA</name>
<gene>
    <name evidence="2" type="primary">Hypp1798</name>
    <name evidence="2" type="ORF">BLAG_LOCUS15223</name>
</gene>
<reference evidence="2" key="1">
    <citation type="submission" date="2022-01" db="EMBL/GenBank/DDBJ databases">
        <authorList>
            <person name="Braso-Vives M."/>
        </authorList>
    </citation>
    <scope>NUCLEOTIDE SEQUENCE</scope>
</reference>
<proteinExistence type="predicted"/>
<evidence type="ECO:0000256" key="1">
    <source>
        <dbReference type="SAM" id="SignalP"/>
    </source>
</evidence>
<dbReference type="Proteomes" id="UP000838412">
    <property type="component" value="Chromosome 3"/>
</dbReference>
<organism evidence="2 3">
    <name type="scientific">Branchiostoma lanceolatum</name>
    <name type="common">Common lancelet</name>
    <name type="synonym">Amphioxus lanceolatum</name>
    <dbReference type="NCBI Taxonomy" id="7740"/>
    <lineage>
        <taxon>Eukaryota</taxon>
        <taxon>Metazoa</taxon>
        <taxon>Chordata</taxon>
        <taxon>Cephalochordata</taxon>
        <taxon>Leptocardii</taxon>
        <taxon>Amphioxiformes</taxon>
        <taxon>Branchiostomatidae</taxon>
        <taxon>Branchiostoma</taxon>
    </lineage>
</organism>
<evidence type="ECO:0000313" key="3">
    <source>
        <dbReference type="Proteomes" id="UP000838412"/>
    </source>
</evidence>
<dbReference type="EMBL" id="OV696688">
    <property type="protein sequence ID" value="CAH1257227.1"/>
    <property type="molecule type" value="Genomic_DNA"/>
</dbReference>
<accession>A0A8J9ZKP0</accession>
<dbReference type="Gene3D" id="2.10.60.10">
    <property type="entry name" value="CD59"/>
    <property type="match status" value="1"/>
</dbReference>
<dbReference type="CDD" id="cd00117">
    <property type="entry name" value="TFP"/>
    <property type="match status" value="1"/>
</dbReference>
<dbReference type="SUPFAM" id="SSF57302">
    <property type="entry name" value="Snake toxin-like"/>
    <property type="match status" value="1"/>
</dbReference>